<organism evidence="8">
    <name type="scientific">Candidatus Kentrum sp. DK</name>
    <dbReference type="NCBI Taxonomy" id="2126562"/>
    <lineage>
        <taxon>Bacteria</taxon>
        <taxon>Pseudomonadati</taxon>
        <taxon>Pseudomonadota</taxon>
        <taxon>Gammaproteobacteria</taxon>
        <taxon>Candidatus Kentrum</taxon>
    </lineage>
</organism>
<comment type="subunit">
    <text evidence="7">Part of a complex composed of FtsB, FtsL and FtsQ.</text>
</comment>
<comment type="function">
    <text evidence="7">Essential cell division protein. May link together the upstream cell division proteins, which are predominantly cytoplasmic, with the downstream cell division proteins, which are predominantly periplasmic.</text>
</comment>
<evidence type="ECO:0000256" key="1">
    <source>
        <dbReference type="ARBA" id="ARBA00022475"/>
    </source>
</evidence>
<name>A0A450S647_9GAMM</name>
<dbReference type="HAMAP" id="MF_00599">
    <property type="entry name" value="FtsB"/>
    <property type="match status" value="1"/>
</dbReference>
<feature type="coiled-coil region" evidence="7">
    <location>
        <begin position="29"/>
        <end position="63"/>
    </location>
</feature>
<dbReference type="PANTHER" id="PTHR37485">
    <property type="entry name" value="CELL DIVISION PROTEIN FTSB"/>
    <property type="match status" value="1"/>
</dbReference>
<dbReference type="InterPro" id="IPR007060">
    <property type="entry name" value="FtsL/DivIC"/>
</dbReference>
<reference evidence="8" key="1">
    <citation type="submission" date="2019-02" db="EMBL/GenBank/DDBJ databases">
        <authorList>
            <person name="Gruber-Vodicka R. H."/>
            <person name="Seah K. B. B."/>
        </authorList>
    </citation>
    <scope>NUCLEOTIDE SEQUENCE</scope>
    <source>
        <strain evidence="8">BECK_DK161</strain>
    </source>
</reference>
<keyword evidence="7" id="KW-0997">Cell inner membrane</keyword>
<evidence type="ECO:0000313" key="8">
    <source>
        <dbReference type="EMBL" id="VFJ47370.1"/>
    </source>
</evidence>
<keyword evidence="1 7" id="KW-1003">Cell membrane</keyword>
<dbReference type="EMBL" id="CAADEY010000018">
    <property type="protein sequence ID" value="VFJ47370.1"/>
    <property type="molecule type" value="Genomic_DNA"/>
</dbReference>
<evidence type="ECO:0000256" key="3">
    <source>
        <dbReference type="ARBA" id="ARBA00022692"/>
    </source>
</evidence>
<keyword evidence="7" id="KW-0175">Coiled coil</keyword>
<dbReference type="GO" id="GO:0032153">
    <property type="term" value="C:cell division site"/>
    <property type="evidence" value="ECO:0007669"/>
    <property type="project" value="UniProtKB-UniRule"/>
</dbReference>
<evidence type="ECO:0000256" key="2">
    <source>
        <dbReference type="ARBA" id="ARBA00022618"/>
    </source>
</evidence>
<gene>
    <name evidence="7" type="primary">ftsB</name>
    <name evidence="8" type="ORF">BECKDK2373C_GA0170839_101813</name>
</gene>
<dbReference type="GO" id="GO:0005886">
    <property type="term" value="C:plasma membrane"/>
    <property type="evidence" value="ECO:0007669"/>
    <property type="project" value="UniProtKB-SubCell"/>
</dbReference>
<keyword evidence="2 7" id="KW-0132">Cell division</keyword>
<keyword evidence="6 7" id="KW-0131">Cell cycle</keyword>
<accession>A0A450S647</accession>
<evidence type="ECO:0000256" key="6">
    <source>
        <dbReference type="ARBA" id="ARBA00023306"/>
    </source>
</evidence>
<evidence type="ECO:0000256" key="7">
    <source>
        <dbReference type="HAMAP-Rule" id="MF_00599"/>
    </source>
</evidence>
<comment type="subcellular location">
    <subcellularLocation>
        <location evidence="7">Cell inner membrane</location>
        <topology evidence="7">Single-pass type II membrane protein</topology>
    </subcellularLocation>
    <text evidence="7">Localizes to the division septum.</text>
</comment>
<feature type="topological domain" description="Cytoplasmic" evidence="7">
    <location>
        <begin position="1"/>
        <end position="3"/>
    </location>
</feature>
<dbReference type="NCBIfam" id="NF002058">
    <property type="entry name" value="PRK00888.1"/>
    <property type="match status" value="1"/>
</dbReference>
<dbReference type="InterPro" id="IPR023081">
    <property type="entry name" value="Cell_div_FtsB"/>
</dbReference>
<sequence length="90" mass="10711">MKIIALLLVTLLAYLQYNLWFDQGGFSHTRKLREAISFQEQQNIELEKRNLRLRADVADLKEGITSIETRARRDLGMIREDETFFQFVDY</sequence>
<evidence type="ECO:0000256" key="4">
    <source>
        <dbReference type="ARBA" id="ARBA00022989"/>
    </source>
</evidence>
<feature type="topological domain" description="Periplasmic" evidence="7">
    <location>
        <begin position="22"/>
        <end position="90"/>
    </location>
</feature>
<keyword evidence="5 7" id="KW-0472">Membrane</keyword>
<dbReference type="GO" id="GO:0043093">
    <property type="term" value="P:FtsZ-dependent cytokinesis"/>
    <property type="evidence" value="ECO:0007669"/>
    <property type="project" value="UniProtKB-UniRule"/>
</dbReference>
<evidence type="ECO:0000256" key="5">
    <source>
        <dbReference type="ARBA" id="ARBA00023136"/>
    </source>
</evidence>
<keyword evidence="3 7" id="KW-0812">Transmembrane</keyword>
<comment type="similarity">
    <text evidence="7">Belongs to the FtsB family.</text>
</comment>
<protein>
    <recommendedName>
        <fullName evidence="7">Cell division protein FtsB</fullName>
    </recommendedName>
</protein>
<dbReference type="PANTHER" id="PTHR37485:SF1">
    <property type="entry name" value="CELL DIVISION PROTEIN FTSB"/>
    <property type="match status" value="1"/>
</dbReference>
<dbReference type="AlphaFoldDB" id="A0A450S647"/>
<dbReference type="Pfam" id="PF04977">
    <property type="entry name" value="DivIC"/>
    <property type="match status" value="1"/>
</dbReference>
<dbReference type="GO" id="GO:0030428">
    <property type="term" value="C:cell septum"/>
    <property type="evidence" value="ECO:0007669"/>
    <property type="project" value="TreeGrafter"/>
</dbReference>
<proteinExistence type="inferred from homology"/>
<keyword evidence="4 7" id="KW-1133">Transmembrane helix</keyword>